<dbReference type="RefSeq" id="WP_158514545.1">
    <property type="nucleotide sequence ID" value="NZ_CP014143.1"/>
</dbReference>
<protein>
    <recommendedName>
        <fullName evidence="3">histidine kinase</fullName>
        <ecNumber evidence="3">2.7.13.3</ecNumber>
    </recommendedName>
</protein>
<feature type="transmembrane region" description="Helical" evidence="9">
    <location>
        <begin position="21"/>
        <end position="40"/>
    </location>
</feature>
<feature type="coiled-coil region" evidence="8">
    <location>
        <begin position="196"/>
        <end position="223"/>
    </location>
</feature>
<evidence type="ECO:0000313" key="11">
    <source>
        <dbReference type="EMBL" id="AOS96743.1"/>
    </source>
</evidence>
<keyword evidence="5 11" id="KW-0808">Transferase</keyword>
<comment type="subcellular location">
    <subcellularLocation>
        <location evidence="2">Membrane</location>
    </subcellularLocation>
</comment>
<evidence type="ECO:0000259" key="10">
    <source>
        <dbReference type="PROSITE" id="PS50885"/>
    </source>
</evidence>
<feature type="transmembrane region" description="Helical" evidence="9">
    <location>
        <begin position="138"/>
        <end position="157"/>
    </location>
</feature>
<evidence type="ECO:0000256" key="9">
    <source>
        <dbReference type="SAM" id="Phobius"/>
    </source>
</evidence>
<dbReference type="Proteomes" id="UP000095672">
    <property type="component" value="Chromosome"/>
</dbReference>
<accession>A0A1C9W6G2</accession>
<dbReference type="Gene3D" id="3.30.565.10">
    <property type="entry name" value="Histidine kinase-like ATPase, C-terminal domain"/>
    <property type="match status" value="1"/>
</dbReference>
<dbReference type="PATRIC" id="fig|1769779.3.peg.1302"/>
<dbReference type="EC" id="2.7.13.3" evidence="3"/>
<proteinExistence type="predicted"/>
<evidence type="ECO:0000313" key="12">
    <source>
        <dbReference type="Proteomes" id="UP000095672"/>
    </source>
</evidence>
<dbReference type="Gene3D" id="1.10.287.130">
    <property type="match status" value="1"/>
</dbReference>
<dbReference type="SUPFAM" id="SSF47384">
    <property type="entry name" value="Homodimeric domain of signal transducing histidine kinase"/>
    <property type="match status" value="1"/>
</dbReference>
<dbReference type="PANTHER" id="PTHR45436:SF16">
    <property type="entry name" value="HISTIDINE KINASE"/>
    <property type="match status" value="1"/>
</dbReference>
<evidence type="ECO:0000256" key="7">
    <source>
        <dbReference type="ARBA" id="ARBA00023012"/>
    </source>
</evidence>
<keyword evidence="9" id="KW-1133">Transmembrane helix</keyword>
<name>A0A1C9W6G2_9GAMM</name>
<comment type="catalytic activity">
    <reaction evidence="1">
        <text>ATP + protein L-histidine = ADP + protein N-phospho-L-histidine.</text>
        <dbReference type="EC" id="2.7.13.3"/>
    </reaction>
</comment>
<reference evidence="12" key="1">
    <citation type="submission" date="2016-01" db="EMBL/GenBank/DDBJ databases">
        <title>Complete genome sequence of Microbulbifer sp. CCB-MM1, a halophile isolated from Matang Mangrove Forest, Perak.</title>
        <authorList>
            <person name="Moh T.H."/>
            <person name="Dinesh B."/>
            <person name="Lau N.-S."/>
            <person name="Go F."/>
            <person name="Alexander Chong S.-C."/>
        </authorList>
    </citation>
    <scope>NUCLEOTIDE SEQUENCE [LARGE SCALE GENOMIC DNA]</scope>
    <source>
        <strain evidence="12">CCB-MM1</strain>
    </source>
</reference>
<dbReference type="Gene3D" id="6.10.340.10">
    <property type="match status" value="1"/>
</dbReference>
<dbReference type="STRING" id="1769779.AUP74_01284"/>
<keyword evidence="7" id="KW-0902">Two-component regulatory system</keyword>
<evidence type="ECO:0000256" key="1">
    <source>
        <dbReference type="ARBA" id="ARBA00000085"/>
    </source>
</evidence>
<dbReference type="PROSITE" id="PS50885">
    <property type="entry name" value="HAMP"/>
    <property type="match status" value="1"/>
</dbReference>
<keyword evidence="12" id="KW-1185">Reference proteome</keyword>
<dbReference type="GO" id="GO:0005886">
    <property type="term" value="C:plasma membrane"/>
    <property type="evidence" value="ECO:0007669"/>
    <property type="project" value="TreeGrafter"/>
</dbReference>
<keyword evidence="4" id="KW-0597">Phosphoprotein</keyword>
<dbReference type="EMBL" id="CP014143">
    <property type="protein sequence ID" value="AOS96743.1"/>
    <property type="molecule type" value="Genomic_DNA"/>
</dbReference>
<dbReference type="SUPFAM" id="SSF55874">
    <property type="entry name" value="ATPase domain of HSP90 chaperone/DNA topoisomerase II/histidine kinase"/>
    <property type="match status" value="1"/>
</dbReference>
<keyword evidence="9" id="KW-0472">Membrane</keyword>
<feature type="domain" description="HAMP" evidence="10">
    <location>
        <begin position="162"/>
        <end position="215"/>
    </location>
</feature>
<evidence type="ECO:0000256" key="4">
    <source>
        <dbReference type="ARBA" id="ARBA00022553"/>
    </source>
</evidence>
<keyword evidence="6 11" id="KW-0418">Kinase</keyword>
<dbReference type="InterPro" id="IPR036097">
    <property type="entry name" value="HisK_dim/P_sf"/>
</dbReference>
<dbReference type="AlphaFoldDB" id="A0A1C9W6G2"/>
<dbReference type="CDD" id="cd00082">
    <property type="entry name" value="HisKA"/>
    <property type="match status" value="1"/>
</dbReference>
<dbReference type="KEGG" id="micc:AUP74_01284"/>
<organism evidence="11 12">
    <name type="scientific">Microbulbifer aggregans</name>
    <dbReference type="NCBI Taxonomy" id="1769779"/>
    <lineage>
        <taxon>Bacteria</taxon>
        <taxon>Pseudomonadati</taxon>
        <taxon>Pseudomonadota</taxon>
        <taxon>Gammaproteobacteria</taxon>
        <taxon>Cellvibrionales</taxon>
        <taxon>Microbulbiferaceae</taxon>
        <taxon>Microbulbifer</taxon>
    </lineage>
</organism>
<evidence type="ECO:0000256" key="2">
    <source>
        <dbReference type="ARBA" id="ARBA00004370"/>
    </source>
</evidence>
<dbReference type="OrthoDB" id="9121563at2"/>
<dbReference type="PANTHER" id="PTHR45436">
    <property type="entry name" value="SENSOR HISTIDINE KINASE YKOH"/>
    <property type="match status" value="1"/>
</dbReference>
<keyword evidence="9" id="KW-0812">Transmembrane</keyword>
<dbReference type="GO" id="GO:0000155">
    <property type="term" value="F:phosphorelay sensor kinase activity"/>
    <property type="evidence" value="ECO:0007669"/>
    <property type="project" value="InterPro"/>
</dbReference>
<evidence type="ECO:0000256" key="3">
    <source>
        <dbReference type="ARBA" id="ARBA00012438"/>
    </source>
</evidence>
<evidence type="ECO:0000256" key="6">
    <source>
        <dbReference type="ARBA" id="ARBA00022777"/>
    </source>
</evidence>
<gene>
    <name evidence="11" type="primary">baeS</name>
    <name evidence="11" type="ORF">AUP74_01284</name>
</gene>
<evidence type="ECO:0000256" key="5">
    <source>
        <dbReference type="ARBA" id="ARBA00022679"/>
    </source>
</evidence>
<sequence>MKTEQPQRSLQRRVFTVFGSLTLALCLVYTGIGILAAYVIEDQLLDNLISDEARYIEQQFHTRGTLPAPRLPNFSLYASTDDAPDNFQVALADGRKSAELFVSGEQHYHLRRLELDGWPVLAADVGNLLTVSRQSGRLVWLLLAVLLTTTALALWLAHRLATRTIRPLLGLAREVEQQHNDRQPVLLSATGNQDEIGFLARTLERSLNQLQQAQQREAEFTRDVSHELRTGLAIATNTIALSRQRELQDSEKKELWSTLTAMERTVTTLLALARAESIERSAFDLRPLLEERLLARREIAAGENFQLDLALPEKLPVNGNPRLTGLLLDILLDNAIRHAAGPALKIHTSGSGLSFINPARENTDTENLFHAGTRRPGSDGLGQGLYLASRILNAQGWGYGANCEEQLFSISIYPA</sequence>
<dbReference type="InterPro" id="IPR003661">
    <property type="entry name" value="HisK_dim/P_dom"/>
</dbReference>
<dbReference type="InterPro" id="IPR036890">
    <property type="entry name" value="HATPase_C_sf"/>
</dbReference>
<dbReference type="InterPro" id="IPR050428">
    <property type="entry name" value="TCS_sensor_his_kinase"/>
</dbReference>
<dbReference type="InterPro" id="IPR003660">
    <property type="entry name" value="HAMP_dom"/>
</dbReference>
<evidence type="ECO:0000256" key="8">
    <source>
        <dbReference type="SAM" id="Coils"/>
    </source>
</evidence>
<keyword evidence="8" id="KW-0175">Coiled coil</keyword>